<dbReference type="GO" id="GO:0004252">
    <property type="term" value="F:serine-type endopeptidase activity"/>
    <property type="evidence" value="ECO:0007669"/>
    <property type="project" value="InterPro"/>
</dbReference>
<proteinExistence type="predicted"/>
<dbReference type="Proteomes" id="UP000076715">
    <property type="component" value="Unassembled WGS sequence"/>
</dbReference>
<dbReference type="SUPFAM" id="SSF50494">
    <property type="entry name" value="Trypsin-like serine proteases"/>
    <property type="match status" value="1"/>
</dbReference>
<dbReference type="PROSITE" id="PS50240">
    <property type="entry name" value="TRYPSIN_DOM"/>
    <property type="match status" value="1"/>
</dbReference>
<dbReference type="InterPro" id="IPR001254">
    <property type="entry name" value="Trypsin_dom"/>
</dbReference>
<evidence type="ECO:0000313" key="2">
    <source>
        <dbReference type="EMBL" id="KZS40607.1"/>
    </source>
</evidence>
<evidence type="ECO:0000259" key="1">
    <source>
        <dbReference type="PROSITE" id="PS50240"/>
    </source>
</evidence>
<dbReference type="Gene3D" id="2.40.10.10">
    <property type="entry name" value="Trypsin-like serine proteases"/>
    <property type="match status" value="1"/>
</dbReference>
<dbReference type="STRING" id="1642818.AWE51_06570"/>
<dbReference type="PANTHER" id="PTHR24260:SF147">
    <property type="entry name" value="EG:BACR7A4.3 PROTEIN-RELATED"/>
    <property type="match status" value="1"/>
</dbReference>
<feature type="domain" description="Peptidase S1" evidence="1">
    <location>
        <begin position="1"/>
        <end position="233"/>
    </location>
</feature>
<dbReference type="EMBL" id="LQRT01000013">
    <property type="protein sequence ID" value="KZS40607.1"/>
    <property type="molecule type" value="Genomic_DNA"/>
</dbReference>
<dbReference type="Pfam" id="PF00089">
    <property type="entry name" value="Trypsin"/>
    <property type="match status" value="1"/>
</dbReference>
<organism evidence="2 3">
    <name type="scientific">Aquimarina aggregata</name>
    <dbReference type="NCBI Taxonomy" id="1642818"/>
    <lineage>
        <taxon>Bacteria</taxon>
        <taxon>Pseudomonadati</taxon>
        <taxon>Bacteroidota</taxon>
        <taxon>Flavobacteriia</taxon>
        <taxon>Flavobacteriales</taxon>
        <taxon>Flavobacteriaceae</taxon>
        <taxon>Aquimarina</taxon>
    </lineage>
</organism>
<dbReference type="InterPro" id="IPR001314">
    <property type="entry name" value="Peptidase_S1A"/>
</dbReference>
<dbReference type="InterPro" id="IPR051333">
    <property type="entry name" value="CLIP_Serine_Protease"/>
</dbReference>
<protein>
    <recommendedName>
        <fullName evidence="1">Peptidase S1 domain-containing protein</fullName>
    </recommendedName>
</protein>
<dbReference type="GO" id="GO:0006508">
    <property type="term" value="P:proteolysis"/>
    <property type="evidence" value="ECO:0007669"/>
    <property type="project" value="InterPro"/>
</dbReference>
<dbReference type="InterPro" id="IPR009003">
    <property type="entry name" value="Peptidase_S1_PA"/>
</dbReference>
<accession>A0A163AKD5</accession>
<dbReference type="AlphaFoldDB" id="A0A163AKD5"/>
<dbReference type="InterPro" id="IPR043504">
    <property type="entry name" value="Peptidase_S1_PA_chymotrypsin"/>
</dbReference>
<keyword evidence="3" id="KW-1185">Reference proteome</keyword>
<name>A0A163AKD5_9FLAO</name>
<gene>
    <name evidence="2" type="ORF">AWE51_06570</name>
</gene>
<dbReference type="SMART" id="SM00020">
    <property type="entry name" value="Tryp_SPc"/>
    <property type="match status" value="1"/>
</dbReference>
<reference evidence="2 3" key="1">
    <citation type="submission" date="2016-01" db="EMBL/GenBank/DDBJ databases">
        <title>The draft genome sequence of Aquimarina sp. RZW4-3-2.</title>
        <authorList>
            <person name="Wang Y."/>
        </authorList>
    </citation>
    <scope>NUCLEOTIDE SEQUENCE [LARGE SCALE GENOMIC DNA]</scope>
    <source>
        <strain evidence="2 3">RZW4-3-2</strain>
    </source>
</reference>
<comment type="caution">
    <text evidence="2">The sequence shown here is derived from an EMBL/GenBank/DDBJ whole genome shotgun (WGS) entry which is preliminary data.</text>
</comment>
<dbReference type="PRINTS" id="PR00722">
    <property type="entry name" value="CHYMOTRYPSIN"/>
</dbReference>
<sequence length="233" mass="25878">MSLIVRHDIPDERFIELGKKYPQICHLSDGEATLIKENWAVTAAHAAILLKEELENGEIPQVSINNKQYDVEKAIIHPNFQISETSIENDIALIKIKGSVTSIPFAKLYDKQNEKGKQITIVGRGDFGTGLTGPQNWDKITRGATNRIDEVDGQWIIFNFDSPQSENTTELEGVSGPGDSGGPAFIDIGNVRYIVGVSSNQTDIDSGKQGVYGVTEYYARISFYKKWIEESIK</sequence>
<dbReference type="PANTHER" id="PTHR24260">
    <property type="match status" value="1"/>
</dbReference>
<evidence type="ECO:0000313" key="3">
    <source>
        <dbReference type="Proteomes" id="UP000076715"/>
    </source>
</evidence>